<comment type="caution">
    <text evidence="1">The sequence shown here is derived from an EMBL/GenBank/DDBJ whole genome shotgun (WGS) entry which is preliminary data.</text>
</comment>
<dbReference type="EMBL" id="BAAAKV010000028">
    <property type="protein sequence ID" value="GAA1174144.1"/>
    <property type="molecule type" value="Genomic_DNA"/>
</dbReference>
<organism evidence="1 2">
    <name type="scientific">Streptomyces hebeiensis</name>
    <dbReference type="NCBI Taxonomy" id="229486"/>
    <lineage>
        <taxon>Bacteria</taxon>
        <taxon>Bacillati</taxon>
        <taxon>Actinomycetota</taxon>
        <taxon>Actinomycetes</taxon>
        <taxon>Kitasatosporales</taxon>
        <taxon>Streptomycetaceae</taxon>
        <taxon>Streptomyces</taxon>
    </lineage>
</organism>
<sequence length="315" mass="34976">MPKTEPSARPRFDPCVTMPSLQRLRTAVKAGDWPATESFIASLPDEDDRAFAASLAAGIKGAEKFLERVVGERPGEPLPRALLAERYIHIGWDIRSDARAQYVSGDQFRQFHAWLRRAEHLLIELCAEHPAYALAWRARLISARGLELGQSETRRRYDRLVEHHPHHFNGQQQLLQKLCPKWGGGWELAHGFARECAAEAPPGSLVGVLVAEAHLEHWLDLESGADERYLRDPAVRDELVAAAAASVWHPDFHHGFHAIGAHGAFAATLSLGGHYAEAAPHFRELGNNASESPWNYLGDKEAAFIKHRTTALAKG</sequence>
<evidence type="ECO:0000313" key="2">
    <source>
        <dbReference type="Proteomes" id="UP001501371"/>
    </source>
</evidence>
<keyword evidence="2" id="KW-1185">Reference proteome</keyword>
<proteinExistence type="predicted"/>
<protein>
    <recommendedName>
        <fullName evidence="3">DUF4034 domain-containing protein</fullName>
    </recommendedName>
</protein>
<evidence type="ECO:0008006" key="3">
    <source>
        <dbReference type="Google" id="ProtNLM"/>
    </source>
</evidence>
<reference evidence="1 2" key="1">
    <citation type="journal article" date="2019" name="Int. J. Syst. Evol. Microbiol.">
        <title>The Global Catalogue of Microorganisms (GCM) 10K type strain sequencing project: providing services to taxonomists for standard genome sequencing and annotation.</title>
        <authorList>
            <consortium name="The Broad Institute Genomics Platform"/>
            <consortium name="The Broad Institute Genome Sequencing Center for Infectious Disease"/>
            <person name="Wu L."/>
            <person name="Ma J."/>
        </authorList>
    </citation>
    <scope>NUCLEOTIDE SEQUENCE [LARGE SCALE GENOMIC DNA]</scope>
    <source>
        <strain evidence="1 2">JCM 12696</strain>
    </source>
</reference>
<dbReference type="Proteomes" id="UP001501371">
    <property type="component" value="Unassembled WGS sequence"/>
</dbReference>
<dbReference type="RefSeq" id="WP_344276945.1">
    <property type="nucleotide sequence ID" value="NZ_BAAAKV010000028.1"/>
</dbReference>
<accession>A0ABN1UVV4</accession>
<name>A0ABN1UVV4_9ACTN</name>
<evidence type="ECO:0000313" key="1">
    <source>
        <dbReference type="EMBL" id="GAA1174144.1"/>
    </source>
</evidence>
<gene>
    <name evidence="1" type="ORF">GCM10009654_34340</name>
</gene>